<name>A0A8T4GI50_9EURY</name>
<dbReference type="OrthoDB" id="197991at2157"/>
<gene>
    <name evidence="1" type="ORF">J2751_002868</name>
</gene>
<dbReference type="Proteomes" id="UP000823588">
    <property type="component" value="Unassembled WGS sequence"/>
</dbReference>
<dbReference type="InterPro" id="IPR008929">
    <property type="entry name" value="Chondroitin_lyas"/>
</dbReference>
<dbReference type="SUPFAM" id="SSF48230">
    <property type="entry name" value="Chondroitin AC/alginate lyase"/>
    <property type="match status" value="1"/>
</dbReference>
<accession>A0A8T4GI50</accession>
<organism evidence="1 2">
    <name type="scientific">Halorubrum alkaliphilum</name>
    <dbReference type="NCBI Taxonomy" id="261290"/>
    <lineage>
        <taxon>Archaea</taxon>
        <taxon>Methanobacteriati</taxon>
        <taxon>Methanobacteriota</taxon>
        <taxon>Stenosarchaea group</taxon>
        <taxon>Halobacteria</taxon>
        <taxon>Halobacteriales</taxon>
        <taxon>Haloferacaceae</taxon>
        <taxon>Halorubrum</taxon>
    </lineage>
</organism>
<dbReference type="RefSeq" id="WP_209486904.1">
    <property type="nucleotide sequence ID" value="NZ_JAGGKQ010000031.1"/>
</dbReference>
<proteinExistence type="predicted"/>
<dbReference type="AlphaFoldDB" id="A0A8T4GI50"/>
<protein>
    <recommendedName>
        <fullName evidence="3">Agl cluster protein AglQ</fullName>
    </recommendedName>
</protein>
<dbReference type="EMBL" id="JAGGKQ010000031">
    <property type="protein sequence ID" value="MBP1923823.1"/>
    <property type="molecule type" value="Genomic_DNA"/>
</dbReference>
<keyword evidence="2" id="KW-1185">Reference proteome</keyword>
<evidence type="ECO:0008006" key="3">
    <source>
        <dbReference type="Google" id="ProtNLM"/>
    </source>
</evidence>
<reference evidence="1" key="1">
    <citation type="submission" date="2021-03" db="EMBL/GenBank/DDBJ databases">
        <title>Genomic Encyclopedia of Type Strains, Phase IV (KMG-IV): sequencing the most valuable type-strain genomes for metagenomic binning, comparative biology and taxonomic classification.</title>
        <authorList>
            <person name="Goeker M."/>
        </authorList>
    </citation>
    <scope>NUCLEOTIDE SEQUENCE</scope>
    <source>
        <strain evidence="1">DSM 23564</strain>
    </source>
</reference>
<comment type="caution">
    <text evidence="1">The sequence shown here is derived from an EMBL/GenBank/DDBJ whole genome shotgun (WGS) entry which is preliminary data.</text>
</comment>
<evidence type="ECO:0000313" key="2">
    <source>
        <dbReference type="Proteomes" id="UP000823588"/>
    </source>
</evidence>
<evidence type="ECO:0000313" key="1">
    <source>
        <dbReference type="EMBL" id="MBP1923823.1"/>
    </source>
</evidence>
<sequence length="367" mass="42111">MDLYTLLIHNAEAGLEQLEEHMPAGHNGPYHDPETPVRNTSHWAITFLTAFRITGDEQYLDGVETCLSYLLSTEARPHGETFRHRAIEGKDACNGLIGQAWTIEALATVGGELNREEPIETARSVFLRHPFVDSLGGWKSVEIDGSVLGYHHTLNQQIWFAAAGAQLVANADNTTRIDRQVRRFLDELRENMYVYSSGLIYHNVRPRFSLQKYGILTFENINRRRVPMPILERFRPETKKDRKKRAIGYHSFNLYGLTLLKQIYPEHSFWHSTTFEKALAHSNSDRFKQELETNPYGYPYNCTGIEMAVVAHVFNDDTETAREWLTEQFNRSLDPDTKLLTKNTEDAATMSARLYEATRLPNISNVC</sequence>